<accession>A0A934QX64</accession>
<comment type="caution">
    <text evidence="2">The sequence shown here is derived from an EMBL/GenBank/DDBJ whole genome shotgun (WGS) entry which is preliminary data.</text>
</comment>
<evidence type="ECO:0000313" key="2">
    <source>
        <dbReference type="EMBL" id="MBK1788101.1"/>
    </source>
</evidence>
<organism evidence="2 3">
    <name type="scientific">Prauserella cavernicola</name>
    <dbReference type="NCBI Taxonomy" id="2800127"/>
    <lineage>
        <taxon>Bacteria</taxon>
        <taxon>Bacillati</taxon>
        <taxon>Actinomycetota</taxon>
        <taxon>Actinomycetes</taxon>
        <taxon>Pseudonocardiales</taxon>
        <taxon>Pseudonocardiaceae</taxon>
        <taxon>Prauserella</taxon>
    </lineage>
</organism>
<evidence type="ECO:0000313" key="3">
    <source>
        <dbReference type="Proteomes" id="UP000635245"/>
    </source>
</evidence>
<feature type="compositionally biased region" description="Polar residues" evidence="1">
    <location>
        <begin position="88"/>
        <end position="99"/>
    </location>
</feature>
<keyword evidence="3" id="KW-1185">Reference proteome</keyword>
<feature type="region of interest" description="Disordered" evidence="1">
    <location>
        <begin position="79"/>
        <end position="99"/>
    </location>
</feature>
<name>A0A934QX64_9PSEU</name>
<gene>
    <name evidence="2" type="ORF">JHE00_27555</name>
</gene>
<reference evidence="2" key="1">
    <citation type="submission" date="2020-12" db="EMBL/GenBank/DDBJ databases">
        <title>Prauserella sp. ASG 168, a novel actinomycete isolated from cave rock.</title>
        <authorList>
            <person name="Suriyachadkun C."/>
        </authorList>
    </citation>
    <scope>NUCLEOTIDE SEQUENCE</scope>
    <source>
        <strain evidence="2">ASG 168</strain>
    </source>
</reference>
<dbReference type="RefSeq" id="WP_200323581.1">
    <property type="nucleotide sequence ID" value="NZ_JAENJH010000009.1"/>
</dbReference>
<dbReference type="AlphaFoldDB" id="A0A934QX64"/>
<sequence length="99" mass="10647">MLGSALAHPRRALDTALTAARTAGSALEALPRIALLLTDLRETAAQLERLTVFAAQELPEIVYQLEAVRTQLSAIERRLAGDGEELTPESTRNGSPRPS</sequence>
<evidence type="ECO:0000256" key="1">
    <source>
        <dbReference type="SAM" id="MobiDB-lite"/>
    </source>
</evidence>
<protein>
    <submittedName>
        <fullName evidence="2">Uncharacterized protein</fullName>
    </submittedName>
</protein>
<dbReference type="EMBL" id="JAENJH010000009">
    <property type="protein sequence ID" value="MBK1788101.1"/>
    <property type="molecule type" value="Genomic_DNA"/>
</dbReference>
<dbReference type="Proteomes" id="UP000635245">
    <property type="component" value="Unassembled WGS sequence"/>
</dbReference>
<proteinExistence type="predicted"/>